<dbReference type="PANTHER" id="PTHR11351">
    <property type="entry name" value="ACYL-COA DESATURASE"/>
    <property type="match status" value="1"/>
</dbReference>
<feature type="transmembrane region" description="Helical" evidence="12">
    <location>
        <begin position="9"/>
        <end position="29"/>
    </location>
</feature>
<organism evidence="13 14">
    <name type="scientific">Hypothenemus hampei</name>
    <name type="common">Coffee berry borer</name>
    <dbReference type="NCBI Taxonomy" id="57062"/>
    <lineage>
        <taxon>Eukaryota</taxon>
        <taxon>Metazoa</taxon>
        <taxon>Ecdysozoa</taxon>
        <taxon>Arthropoda</taxon>
        <taxon>Hexapoda</taxon>
        <taxon>Insecta</taxon>
        <taxon>Pterygota</taxon>
        <taxon>Neoptera</taxon>
        <taxon>Endopterygota</taxon>
        <taxon>Coleoptera</taxon>
        <taxon>Polyphaga</taxon>
        <taxon>Cucujiformia</taxon>
        <taxon>Curculionidae</taxon>
        <taxon>Scolytinae</taxon>
        <taxon>Hypothenemus</taxon>
    </lineage>
</organism>
<evidence type="ECO:0000256" key="5">
    <source>
        <dbReference type="ARBA" id="ARBA00022832"/>
    </source>
</evidence>
<comment type="subcellular location">
    <subcellularLocation>
        <location evidence="1">Membrane</location>
        <topology evidence="1">Multi-pass membrane protein</topology>
    </subcellularLocation>
</comment>
<comment type="cofactor">
    <cofactor evidence="11">
        <name>Fe(2+)</name>
        <dbReference type="ChEBI" id="CHEBI:29033"/>
    </cofactor>
</comment>
<evidence type="ECO:0000256" key="6">
    <source>
        <dbReference type="ARBA" id="ARBA00022989"/>
    </source>
</evidence>
<proteinExistence type="inferred from homology"/>
<evidence type="ECO:0000256" key="4">
    <source>
        <dbReference type="ARBA" id="ARBA00022692"/>
    </source>
</evidence>
<sequence length="313" mass="36287">MECCLIGRFYVYLGESFKTIFFFYFSHVISLNGNKLLPNTILLSTLGVLGQFAGAHRLWAHGSYKATFGLKVFLMLCQTLVGHGSIYDWVHWHRLHHKHFGTDLDPYNHKNGFWYAHLFTLMRDLSPAQVAALEDIDMSDLENDRVVMFQKNWYKVLYCLFTLLLPLNAPCEYWNESVVASGLLVGFFRFGLTLHLTWLIHSAIIIWDLKPGEKYPADTNLVFLITKTYWISYHYLAPWDFQTSEYGKYETDYITKFIKICTALNYASDLKTIDSQGVRMALADSVRQGEDIKKCLENKAKQSNEFTSLNTCR</sequence>
<reference evidence="13 14" key="1">
    <citation type="submission" date="2024-05" db="EMBL/GenBank/DDBJ databases">
        <title>Genetic variation in Jamaican populations of the coffee berry borer (Hypothenemus hampei).</title>
        <authorList>
            <person name="Errbii M."/>
            <person name="Myrie A."/>
        </authorList>
    </citation>
    <scope>NUCLEOTIDE SEQUENCE [LARGE SCALE GENOMIC DNA]</scope>
    <source>
        <strain evidence="13">JA-Hopewell-2020-01-JO</strain>
        <tissue evidence="13">Whole body</tissue>
    </source>
</reference>
<keyword evidence="6 12" id="KW-1133">Transmembrane helix</keyword>
<keyword evidence="5" id="KW-0276">Fatty acid metabolism</keyword>
<evidence type="ECO:0000256" key="1">
    <source>
        <dbReference type="ARBA" id="ARBA00004141"/>
    </source>
</evidence>
<dbReference type="Proteomes" id="UP001566132">
    <property type="component" value="Unassembled WGS sequence"/>
</dbReference>
<gene>
    <name evidence="13" type="ORF">ABEB36_012309</name>
</gene>
<evidence type="ECO:0000313" key="13">
    <source>
        <dbReference type="EMBL" id="KAL1491759.1"/>
    </source>
</evidence>
<accession>A0ABD1EAX6</accession>
<evidence type="ECO:0000313" key="14">
    <source>
        <dbReference type="Proteomes" id="UP001566132"/>
    </source>
</evidence>
<dbReference type="GO" id="GO:0016491">
    <property type="term" value="F:oxidoreductase activity"/>
    <property type="evidence" value="ECO:0007669"/>
    <property type="project" value="UniProtKB-KW"/>
</dbReference>
<dbReference type="InterPro" id="IPR015876">
    <property type="entry name" value="Acyl-CoA_DS"/>
</dbReference>
<name>A0ABD1EAX6_HYPHA</name>
<comment type="similarity">
    <text evidence="2 11">Belongs to the fatty acid desaturase type 1 family.</text>
</comment>
<evidence type="ECO:0000256" key="10">
    <source>
        <dbReference type="ARBA" id="ARBA00023160"/>
    </source>
</evidence>
<dbReference type="CDD" id="cd03505">
    <property type="entry name" value="Delta9-FADS-like"/>
    <property type="match status" value="1"/>
</dbReference>
<evidence type="ECO:0000256" key="9">
    <source>
        <dbReference type="ARBA" id="ARBA00023136"/>
    </source>
</evidence>
<dbReference type="PRINTS" id="PR00075">
    <property type="entry name" value="FACDDSATRASE"/>
</dbReference>
<keyword evidence="8" id="KW-0443">Lipid metabolism</keyword>
<comment type="caution">
    <text evidence="13">The sequence shown here is derived from an EMBL/GenBank/DDBJ whole genome shotgun (WGS) entry which is preliminary data.</text>
</comment>
<feature type="transmembrane region" description="Helical" evidence="12">
    <location>
        <begin position="153"/>
        <end position="169"/>
    </location>
</feature>
<evidence type="ECO:0000256" key="11">
    <source>
        <dbReference type="RuleBase" id="RU000581"/>
    </source>
</evidence>
<comment type="domain">
    <text evidence="11">The histidine box domains are involved in binding the catalytic metal ions.</text>
</comment>
<keyword evidence="4 11" id="KW-0812">Transmembrane</keyword>
<dbReference type="AlphaFoldDB" id="A0ABD1EAX6"/>
<dbReference type="EMBL" id="JBDJPC010000009">
    <property type="protein sequence ID" value="KAL1491759.1"/>
    <property type="molecule type" value="Genomic_DNA"/>
</dbReference>
<dbReference type="GO" id="GO:0016020">
    <property type="term" value="C:membrane"/>
    <property type="evidence" value="ECO:0007669"/>
    <property type="project" value="UniProtKB-SubCell"/>
</dbReference>
<protein>
    <submittedName>
        <fullName evidence="13">Uncharacterized protein</fullName>
    </submittedName>
</protein>
<evidence type="ECO:0000256" key="7">
    <source>
        <dbReference type="ARBA" id="ARBA00023002"/>
    </source>
</evidence>
<evidence type="ECO:0000256" key="2">
    <source>
        <dbReference type="ARBA" id="ARBA00009295"/>
    </source>
</evidence>
<feature type="transmembrane region" description="Helical" evidence="12">
    <location>
        <begin position="181"/>
        <end position="207"/>
    </location>
</feature>
<keyword evidence="7 11" id="KW-0560">Oxidoreductase</keyword>
<dbReference type="GO" id="GO:0006633">
    <property type="term" value="P:fatty acid biosynthetic process"/>
    <property type="evidence" value="ECO:0007669"/>
    <property type="project" value="UniProtKB-KW"/>
</dbReference>
<evidence type="ECO:0000256" key="3">
    <source>
        <dbReference type="ARBA" id="ARBA00022516"/>
    </source>
</evidence>
<evidence type="ECO:0000256" key="8">
    <source>
        <dbReference type="ARBA" id="ARBA00023098"/>
    </source>
</evidence>
<evidence type="ECO:0000256" key="12">
    <source>
        <dbReference type="SAM" id="Phobius"/>
    </source>
</evidence>
<keyword evidence="3 11" id="KW-0444">Lipid biosynthesis</keyword>
<keyword evidence="9 12" id="KW-0472">Membrane</keyword>
<dbReference type="PANTHER" id="PTHR11351:SF26">
    <property type="entry name" value="FATTY ACID DESATURASE DOMAIN-CONTAINING PROTEIN"/>
    <property type="match status" value="1"/>
</dbReference>
<keyword evidence="10 11" id="KW-0275">Fatty acid biosynthesis</keyword>
<keyword evidence="14" id="KW-1185">Reference proteome</keyword>
<feature type="transmembrane region" description="Helical" evidence="12">
    <location>
        <begin position="41"/>
        <end position="60"/>
    </location>
</feature>